<dbReference type="AlphaFoldDB" id="E8QZD2"/>
<name>E8QZD2_ISOPI</name>
<dbReference type="KEGG" id="ipa:Isop_3705"/>
<feature type="region of interest" description="Disordered" evidence="1">
    <location>
        <begin position="434"/>
        <end position="462"/>
    </location>
</feature>
<evidence type="ECO:0000256" key="2">
    <source>
        <dbReference type="SAM" id="Phobius"/>
    </source>
</evidence>
<reference key="1">
    <citation type="submission" date="2010-11" db="EMBL/GenBank/DDBJ databases">
        <title>The complete sequence of chromosome of Isophaera pallida ATCC 43644.</title>
        <authorList>
            <consortium name="US DOE Joint Genome Institute (JGI-PGF)"/>
            <person name="Lucas S."/>
            <person name="Copeland A."/>
            <person name="Lapidus A."/>
            <person name="Bruce D."/>
            <person name="Goodwin L."/>
            <person name="Pitluck S."/>
            <person name="Kyrpides N."/>
            <person name="Mavromatis K."/>
            <person name="Pagani I."/>
            <person name="Ivanova N."/>
            <person name="Saunders E."/>
            <person name="Brettin T."/>
            <person name="Detter J.C."/>
            <person name="Han C."/>
            <person name="Tapia R."/>
            <person name="Land M."/>
            <person name="Hauser L."/>
            <person name="Markowitz V."/>
            <person name="Cheng J.-F."/>
            <person name="Hugenholtz P."/>
            <person name="Woyke T."/>
            <person name="Wu D."/>
            <person name="Eisen J.A."/>
        </authorList>
    </citation>
    <scope>NUCLEOTIDE SEQUENCE</scope>
    <source>
        <strain>ATCC 43644</strain>
    </source>
</reference>
<evidence type="ECO:0000256" key="1">
    <source>
        <dbReference type="SAM" id="MobiDB-lite"/>
    </source>
</evidence>
<keyword evidence="2" id="KW-0472">Membrane</keyword>
<feature type="region of interest" description="Disordered" evidence="1">
    <location>
        <begin position="209"/>
        <end position="258"/>
    </location>
</feature>
<dbReference type="RefSeq" id="WP_013566549.1">
    <property type="nucleotide sequence ID" value="NC_014962.1"/>
</dbReference>
<gene>
    <name evidence="3" type="ordered locus">Isop_3705</name>
</gene>
<dbReference type="Gene3D" id="3.40.50.1820">
    <property type="entry name" value="alpha/beta hydrolase"/>
    <property type="match status" value="1"/>
</dbReference>
<organism evidence="3 4">
    <name type="scientific">Isosphaera pallida (strain ATCC 43644 / DSM 9630 / IS1B)</name>
    <dbReference type="NCBI Taxonomy" id="575540"/>
    <lineage>
        <taxon>Bacteria</taxon>
        <taxon>Pseudomonadati</taxon>
        <taxon>Planctomycetota</taxon>
        <taxon>Planctomycetia</taxon>
        <taxon>Isosphaerales</taxon>
        <taxon>Isosphaeraceae</taxon>
        <taxon>Isosphaera</taxon>
    </lineage>
</organism>
<sequence>MAEQRPGWTRRGTAAAAAITTTMVLTLAIGSSWGTPGHAQPRLQPQPPDPKKANEFGVGGRRVIPGGGGPNAEFVPRDGGAINRNLGAGGRVRFKVAAFDRSPLAVTYYPSRQGPGAAVVVMVHDLNQTAREFETPIPDQNNVGLAEILQKQGYAVVLYDARGQGGSRGPLLKPADLIAQGGTPGVVLPEVVPALAAEYVREVAARRAEREAATDGKAQAKTRPSGNRRKSADPDVVKRQEELEAERTEQQRRRDRESDLVRKINDLQAIYYFLIDRHNRGEFNLGKLAVIATGDGANLAAAWAATPQAAVAAPRPLSDLSALVLVSPKETLESLQLADSLKVFASRVPTMILTSEDHAETSKVARDNQGTVERNRRGAIALIPSSALTGARLIRFEKGVVERLVEFLDATVKFKVEDWEPRYNLQPVGATRAEVAGPGAAATPPPAAPDAEPAVPKKGNSP</sequence>
<dbReference type="Proteomes" id="UP000008631">
    <property type="component" value="Chromosome"/>
</dbReference>
<dbReference type="OrthoDB" id="282214at2"/>
<proteinExistence type="predicted"/>
<keyword evidence="2" id="KW-1133">Transmembrane helix</keyword>
<feature type="transmembrane region" description="Helical" evidence="2">
    <location>
        <begin position="12"/>
        <end position="33"/>
    </location>
</feature>
<protein>
    <submittedName>
        <fullName evidence="3">Uncharacterized protein</fullName>
    </submittedName>
</protein>
<reference evidence="3 4" key="2">
    <citation type="journal article" date="2011" name="Stand. Genomic Sci.">
        <title>Complete genome sequence of Isosphaera pallida type strain (IS1B).</title>
        <authorList>
            <consortium name="US DOE Joint Genome Institute (JGI-PGF)"/>
            <person name="Goker M."/>
            <person name="Cleland D."/>
            <person name="Saunders E."/>
            <person name="Lapidus A."/>
            <person name="Nolan M."/>
            <person name="Lucas S."/>
            <person name="Hammon N."/>
            <person name="Deshpande S."/>
            <person name="Cheng J.F."/>
            <person name="Tapia R."/>
            <person name="Han C."/>
            <person name="Goodwin L."/>
            <person name="Pitluck S."/>
            <person name="Liolios K."/>
            <person name="Pagani I."/>
            <person name="Ivanova N."/>
            <person name="Mavromatis K."/>
            <person name="Pati A."/>
            <person name="Chen A."/>
            <person name="Palaniappan K."/>
            <person name="Land M."/>
            <person name="Hauser L."/>
            <person name="Chang Y.J."/>
            <person name="Jeffries C.D."/>
            <person name="Detter J.C."/>
            <person name="Beck B."/>
            <person name="Woyke T."/>
            <person name="Bristow J."/>
            <person name="Eisen J.A."/>
            <person name="Markowitz V."/>
            <person name="Hugenholtz P."/>
            <person name="Kyrpides N.C."/>
            <person name="Klenk H.P."/>
        </authorList>
    </citation>
    <scope>NUCLEOTIDE SEQUENCE [LARGE SCALE GENOMIC DNA]</scope>
    <source>
        <strain evidence="4">ATCC 43644 / DSM 9630 / IS1B</strain>
    </source>
</reference>
<feature type="compositionally biased region" description="Basic and acidic residues" evidence="1">
    <location>
        <begin position="230"/>
        <end position="258"/>
    </location>
</feature>
<dbReference type="HOGENOM" id="CLU_591574_0_0_0"/>
<evidence type="ECO:0000313" key="3">
    <source>
        <dbReference type="EMBL" id="ADV64261.1"/>
    </source>
</evidence>
<dbReference type="STRING" id="575540.Isop_3705"/>
<feature type="region of interest" description="Disordered" evidence="1">
    <location>
        <begin position="34"/>
        <end position="57"/>
    </location>
</feature>
<evidence type="ECO:0000313" key="4">
    <source>
        <dbReference type="Proteomes" id="UP000008631"/>
    </source>
</evidence>
<dbReference type="InterPro" id="IPR029058">
    <property type="entry name" value="AB_hydrolase_fold"/>
</dbReference>
<keyword evidence="4" id="KW-1185">Reference proteome</keyword>
<dbReference type="eggNOG" id="COG1073">
    <property type="taxonomic scope" value="Bacteria"/>
</dbReference>
<keyword evidence="2" id="KW-0812">Transmembrane</keyword>
<dbReference type="InParanoid" id="E8QZD2"/>
<dbReference type="EMBL" id="CP002353">
    <property type="protein sequence ID" value="ADV64261.1"/>
    <property type="molecule type" value="Genomic_DNA"/>
</dbReference>
<dbReference type="SUPFAM" id="SSF53474">
    <property type="entry name" value="alpha/beta-Hydrolases"/>
    <property type="match status" value="1"/>
</dbReference>
<accession>E8QZD2</accession>